<protein>
    <submittedName>
        <fullName evidence="3">(northern house mosquito) hypothetical protein</fullName>
    </submittedName>
</protein>
<dbReference type="EMBL" id="HBUE01274001">
    <property type="protein sequence ID" value="CAG6565323.1"/>
    <property type="molecule type" value="Transcribed_RNA"/>
</dbReference>
<keyword evidence="2" id="KW-0472">Membrane</keyword>
<accession>A0A8D8J745</accession>
<evidence type="ECO:0000313" key="3">
    <source>
        <dbReference type="EMBL" id="CAG6565323.1"/>
    </source>
</evidence>
<dbReference type="AlphaFoldDB" id="A0A8D8J745"/>
<name>A0A8D8J745_CULPI</name>
<keyword evidence="2" id="KW-1133">Transmembrane helix</keyword>
<feature type="transmembrane region" description="Helical" evidence="2">
    <location>
        <begin position="15"/>
        <end position="35"/>
    </location>
</feature>
<dbReference type="EMBL" id="HBUE01168637">
    <property type="protein sequence ID" value="CAG6513842.1"/>
    <property type="molecule type" value="Transcribed_RNA"/>
</dbReference>
<organism evidence="3">
    <name type="scientific">Culex pipiens</name>
    <name type="common">House mosquito</name>
    <dbReference type="NCBI Taxonomy" id="7175"/>
    <lineage>
        <taxon>Eukaryota</taxon>
        <taxon>Metazoa</taxon>
        <taxon>Ecdysozoa</taxon>
        <taxon>Arthropoda</taxon>
        <taxon>Hexapoda</taxon>
        <taxon>Insecta</taxon>
        <taxon>Pterygota</taxon>
        <taxon>Neoptera</taxon>
        <taxon>Endopterygota</taxon>
        <taxon>Diptera</taxon>
        <taxon>Nematocera</taxon>
        <taxon>Culicoidea</taxon>
        <taxon>Culicidae</taxon>
        <taxon>Culicinae</taxon>
        <taxon>Culicini</taxon>
        <taxon>Culex</taxon>
        <taxon>Culex</taxon>
    </lineage>
</organism>
<proteinExistence type="predicted"/>
<keyword evidence="2" id="KW-0812">Transmembrane</keyword>
<sequence length="115" mass="12149">MTFRGGWPEEPLLRLLRFFGVVVALEGGALTTFGATPELGRFVRISSLLAGTTGGRVYVWSQSGRRSGWPSSSSSSGWLLMTKLLRRDWSGTGEGAVVSSSSVRSSSSSSSSLAS</sequence>
<evidence type="ECO:0000256" key="2">
    <source>
        <dbReference type="SAM" id="Phobius"/>
    </source>
</evidence>
<feature type="compositionally biased region" description="Low complexity" evidence="1">
    <location>
        <begin position="97"/>
        <end position="115"/>
    </location>
</feature>
<evidence type="ECO:0000256" key="1">
    <source>
        <dbReference type="SAM" id="MobiDB-lite"/>
    </source>
</evidence>
<feature type="region of interest" description="Disordered" evidence="1">
    <location>
        <begin position="92"/>
        <end position="115"/>
    </location>
</feature>
<reference evidence="3" key="1">
    <citation type="submission" date="2021-05" db="EMBL/GenBank/DDBJ databases">
        <authorList>
            <person name="Alioto T."/>
            <person name="Alioto T."/>
            <person name="Gomez Garrido J."/>
        </authorList>
    </citation>
    <scope>NUCLEOTIDE SEQUENCE</scope>
</reference>